<organism evidence="3 4">
    <name type="scientific">Mytilus coruscus</name>
    <name type="common">Sea mussel</name>
    <dbReference type="NCBI Taxonomy" id="42192"/>
    <lineage>
        <taxon>Eukaryota</taxon>
        <taxon>Metazoa</taxon>
        <taxon>Spiralia</taxon>
        <taxon>Lophotrochozoa</taxon>
        <taxon>Mollusca</taxon>
        <taxon>Bivalvia</taxon>
        <taxon>Autobranchia</taxon>
        <taxon>Pteriomorphia</taxon>
        <taxon>Mytilida</taxon>
        <taxon>Mytiloidea</taxon>
        <taxon>Mytilidae</taxon>
        <taxon>Mytilinae</taxon>
        <taxon>Mytilus</taxon>
    </lineage>
</organism>
<accession>A0A6J8DA29</accession>
<feature type="transmembrane region" description="Helical" evidence="2">
    <location>
        <begin position="6"/>
        <end position="27"/>
    </location>
</feature>
<evidence type="ECO:0000313" key="4">
    <source>
        <dbReference type="Proteomes" id="UP000507470"/>
    </source>
</evidence>
<keyword evidence="4" id="KW-1185">Reference proteome</keyword>
<proteinExistence type="predicted"/>
<protein>
    <submittedName>
        <fullName evidence="3">Uncharacterized protein</fullName>
    </submittedName>
</protein>
<evidence type="ECO:0000313" key="3">
    <source>
        <dbReference type="EMBL" id="CAC5405558.1"/>
    </source>
</evidence>
<evidence type="ECO:0000256" key="2">
    <source>
        <dbReference type="SAM" id="Phobius"/>
    </source>
</evidence>
<gene>
    <name evidence="3" type="ORF">MCOR_39233</name>
</gene>
<name>A0A6J8DA29_MYTCO</name>
<dbReference type="Proteomes" id="UP000507470">
    <property type="component" value="Unassembled WGS sequence"/>
</dbReference>
<evidence type="ECO:0000256" key="1">
    <source>
        <dbReference type="SAM" id="MobiDB-lite"/>
    </source>
</evidence>
<feature type="region of interest" description="Disordered" evidence="1">
    <location>
        <begin position="57"/>
        <end position="152"/>
    </location>
</feature>
<dbReference type="AlphaFoldDB" id="A0A6J8DA29"/>
<keyword evidence="2" id="KW-0472">Membrane</keyword>
<feature type="compositionally biased region" description="Acidic residues" evidence="1">
    <location>
        <begin position="62"/>
        <end position="75"/>
    </location>
</feature>
<feature type="compositionally biased region" description="Basic residues" evidence="1">
    <location>
        <begin position="134"/>
        <end position="143"/>
    </location>
</feature>
<keyword evidence="2" id="KW-1133">Transmembrane helix</keyword>
<dbReference type="EMBL" id="CACVKT020007119">
    <property type="protein sequence ID" value="CAC5405558.1"/>
    <property type="molecule type" value="Genomic_DNA"/>
</dbReference>
<keyword evidence="2" id="KW-0812">Transmembrane</keyword>
<sequence>MKFEVLTLVSGIVGVTFYLLAFVNEYWHTESSDINLSQYDWVRQTCGKFGHTAKYCNADSDSSSEDSQSESESDSDISTHPESSQNDKLKTTLTQAADAENKTPSFNFNKQTSNAADKHVINNLDDQSNQSEKKAKRHVKKLNGQKTVRAQT</sequence>
<feature type="compositionally biased region" description="Polar residues" evidence="1">
    <location>
        <begin position="102"/>
        <end position="115"/>
    </location>
</feature>
<reference evidence="3 4" key="1">
    <citation type="submission" date="2020-06" db="EMBL/GenBank/DDBJ databases">
        <authorList>
            <person name="Li R."/>
            <person name="Bekaert M."/>
        </authorList>
    </citation>
    <scope>NUCLEOTIDE SEQUENCE [LARGE SCALE GENOMIC DNA]</scope>
    <source>
        <strain evidence="4">wild</strain>
    </source>
</reference>